<reference evidence="2" key="2">
    <citation type="journal article" date="2021" name="Int. J. Syst. Evol. Microbiol.">
        <title>Bradyrhizobium septentrionale sp. nov. (sv. septentrionale) and Bradyrhizobium quebecense sp. nov. (sv. septentrionale) associated with legumes native to Canada possess rearranged symbiosis genes and numerous insertion sequences.</title>
        <authorList>
            <person name="Bromfield E.S.P."/>
            <person name="Cloutier S."/>
        </authorList>
    </citation>
    <scope>NUCLEOTIDE SEQUENCE</scope>
    <source>
        <strain evidence="2">5S5</strain>
    </source>
</reference>
<protein>
    <submittedName>
        <fullName evidence="1">Uncharacterized protein</fullName>
    </submittedName>
</protein>
<dbReference type="EMBL" id="CP147711">
    <property type="protein sequence ID" value="WXC81149.1"/>
    <property type="molecule type" value="Genomic_DNA"/>
</dbReference>
<reference evidence="2" key="3">
    <citation type="submission" date="2024-03" db="EMBL/GenBank/DDBJ databases">
        <authorList>
            <person name="Bromfield E.S.P."/>
            <person name="Cloutier S."/>
        </authorList>
    </citation>
    <scope>NUCLEOTIDE SEQUENCE</scope>
    <source>
        <strain evidence="2">5S5</strain>
    </source>
</reference>
<keyword evidence="3" id="KW-1185">Reference proteome</keyword>
<sequence length="68" mass="7493">MRTQLRILATERDINDERKRVSVTYDAAVNVALGAGDYVAVAIYAEGQKVEKPFSVAAGKRQTLEIKP</sequence>
<evidence type="ECO:0000313" key="2">
    <source>
        <dbReference type="EMBL" id="WXC81149.1"/>
    </source>
</evidence>
<dbReference type="RefSeq" id="WP_166214033.1">
    <property type="nucleotide sequence ID" value="NZ_CP088285.1"/>
</dbReference>
<dbReference type="Proteomes" id="UP001432046">
    <property type="component" value="Chromosome"/>
</dbReference>
<name>A0A973W7B4_9BRAD</name>
<dbReference type="AlphaFoldDB" id="A0A973W7B4"/>
<evidence type="ECO:0000313" key="1">
    <source>
        <dbReference type="EMBL" id="NVI48903.1"/>
    </source>
</evidence>
<proteinExistence type="predicted"/>
<dbReference type="EMBL" id="JAAOLE020000001">
    <property type="protein sequence ID" value="NVI48903.1"/>
    <property type="molecule type" value="Genomic_DNA"/>
</dbReference>
<gene>
    <name evidence="1" type="ORF">HAP48_039845</name>
    <name evidence="2" type="ORF">WDK88_05800</name>
</gene>
<organism evidence="1">
    <name type="scientific">Bradyrhizobium septentrionale</name>
    <dbReference type="NCBI Taxonomy" id="1404411"/>
    <lineage>
        <taxon>Bacteria</taxon>
        <taxon>Pseudomonadati</taxon>
        <taxon>Pseudomonadota</taxon>
        <taxon>Alphaproteobacteria</taxon>
        <taxon>Hyphomicrobiales</taxon>
        <taxon>Nitrobacteraceae</taxon>
        <taxon>Bradyrhizobium</taxon>
    </lineage>
</organism>
<accession>A0A973W7B4</accession>
<evidence type="ECO:0000313" key="3">
    <source>
        <dbReference type="Proteomes" id="UP001432046"/>
    </source>
</evidence>
<reference evidence="1" key="1">
    <citation type="submission" date="2020-06" db="EMBL/GenBank/DDBJ databases">
        <title>Whole Genome Sequence of Bradyrhizobium sp. Strain 1S1.</title>
        <authorList>
            <person name="Bromfield E.S.P."/>
            <person name="Cloutier S."/>
        </authorList>
    </citation>
    <scope>NUCLEOTIDE SEQUENCE [LARGE SCALE GENOMIC DNA]</scope>
    <source>
        <strain evidence="1">1S1</strain>
    </source>
</reference>